<reference evidence="1 2" key="2">
    <citation type="journal article" date="2012" name="Stand. Genomic Sci.">
        <title>Complete genome sequence of the moderately thermophilic mineral-sulfide-oxidizing firmicute Sulfobacillus acidophilus type strain (NAL(T)).</title>
        <authorList>
            <person name="Anderson I."/>
            <person name="Chertkov O."/>
            <person name="Chen A."/>
            <person name="Saunders E."/>
            <person name="Lapidus A."/>
            <person name="Nolan M."/>
            <person name="Lucas S."/>
            <person name="Hammon N."/>
            <person name="Deshpande S."/>
            <person name="Cheng J.F."/>
            <person name="Han C."/>
            <person name="Tapia R."/>
            <person name="Goodwin L.A."/>
            <person name="Pitluck S."/>
            <person name="Liolios K."/>
            <person name="Pagani I."/>
            <person name="Ivanova N."/>
            <person name="Mikhailova N."/>
            <person name="Pati A."/>
            <person name="Palaniappan K."/>
            <person name="Land M."/>
            <person name="Pan C."/>
            <person name="Rohde M."/>
            <person name="Pukall R."/>
            <person name="Goker M."/>
            <person name="Detter J.C."/>
            <person name="Woyke T."/>
            <person name="Bristow J."/>
            <person name="Eisen J.A."/>
            <person name="Markowitz V."/>
            <person name="Hugenholtz P."/>
            <person name="Kyrpides N.C."/>
            <person name="Klenk H.P."/>
            <person name="Mavromatis K."/>
        </authorList>
    </citation>
    <scope>NUCLEOTIDE SEQUENCE [LARGE SCALE GENOMIC DNA]</scope>
    <source>
        <strain evidence="2">ATCC 700253 / DSM 10332 / NAL</strain>
    </source>
</reference>
<gene>
    <name evidence="1" type="ordered locus">Sulac_3340</name>
</gene>
<reference evidence="2" key="1">
    <citation type="submission" date="2011-12" db="EMBL/GenBank/DDBJ databases">
        <title>The complete genome of chromosome of Sulfobacillus acidophilus DSM 10332.</title>
        <authorList>
            <person name="Lucas S."/>
            <person name="Han J."/>
            <person name="Lapidus A."/>
            <person name="Bruce D."/>
            <person name="Goodwin L."/>
            <person name="Pitluck S."/>
            <person name="Peters L."/>
            <person name="Kyrpides N."/>
            <person name="Mavromatis K."/>
            <person name="Ivanova N."/>
            <person name="Mikhailova N."/>
            <person name="Chertkov O."/>
            <person name="Saunders E."/>
            <person name="Detter J.C."/>
            <person name="Tapia R."/>
            <person name="Han C."/>
            <person name="Land M."/>
            <person name="Hauser L."/>
            <person name="Markowitz V."/>
            <person name="Cheng J.-F."/>
            <person name="Hugenholtz P."/>
            <person name="Woyke T."/>
            <person name="Wu D."/>
            <person name="Pukall R."/>
            <person name="Gehrich-Schroeter G."/>
            <person name="Schneider S."/>
            <person name="Klenk H.-P."/>
            <person name="Eisen J.A."/>
        </authorList>
    </citation>
    <scope>NUCLEOTIDE SEQUENCE [LARGE SCALE GENOMIC DNA]</scope>
    <source>
        <strain evidence="2">ATCC 700253 / DSM 10332 / NAL</strain>
    </source>
</reference>
<sequence length="162" mass="18699">MHEALLWAFAGHLVIAVTVISYPSYDIEGYGGMTMPGERVEDFEQVRAWWETAEDGVRFYNIPQAARAAFEEAGGIIGENGDRLMVLLRPRRYQEHQRLREKEYGALLKILEDALVWIEPHDADQAARLAARAYVNLKSDPVRQRRFDGLLHRFTGVYHRRS</sequence>
<accession>G8TT86</accession>
<dbReference type="Proteomes" id="UP000005439">
    <property type="component" value="Chromosome"/>
</dbReference>
<evidence type="ECO:0000313" key="2">
    <source>
        <dbReference type="Proteomes" id="UP000005439"/>
    </source>
</evidence>
<organism evidence="1 2">
    <name type="scientific">Sulfobacillus acidophilus (strain ATCC 700253 / DSM 10332 / NAL)</name>
    <dbReference type="NCBI Taxonomy" id="679936"/>
    <lineage>
        <taxon>Bacteria</taxon>
        <taxon>Bacillati</taxon>
        <taxon>Bacillota</taxon>
        <taxon>Clostridia</taxon>
        <taxon>Eubacteriales</taxon>
        <taxon>Clostridiales Family XVII. Incertae Sedis</taxon>
        <taxon>Sulfobacillus</taxon>
    </lineage>
</organism>
<evidence type="ECO:0000313" key="1">
    <source>
        <dbReference type="EMBL" id="AEW06786.1"/>
    </source>
</evidence>
<dbReference type="EMBL" id="CP003179">
    <property type="protein sequence ID" value="AEW06786.1"/>
    <property type="molecule type" value="Genomic_DNA"/>
</dbReference>
<dbReference type="KEGG" id="sap:Sulac_3340"/>
<name>G8TT86_SULAD</name>
<dbReference type="PATRIC" id="fig|679936.5.peg.3458"/>
<keyword evidence="2" id="KW-1185">Reference proteome</keyword>
<protein>
    <submittedName>
        <fullName evidence="1">Uncharacterized protein</fullName>
    </submittedName>
</protein>
<proteinExistence type="predicted"/>
<dbReference type="AlphaFoldDB" id="G8TT86"/>
<dbReference type="HOGENOM" id="CLU_1634515_0_0_9"/>